<keyword evidence="1" id="KW-0812">Transmembrane</keyword>
<keyword evidence="1" id="KW-0472">Membrane</keyword>
<dbReference type="EMBL" id="QORO01000001">
    <property type="protein sequence ID" value="RCK61835.1"/>
    <property type="molecule type" value="Genomic_DNA"/>
</dbReference>
<protein>
    <submittedName>
        <fullName evidence="2">Uncharacterized protein</fullName>
    </submittedName>
</protein>
<organism evidence="2 3">
    <name type="scientific">Microbacterium sorbitolivorans</name>
    <dbReference type="NCBI Taxonomy" id="1867410"/>
    <lineage>
        <taxon>Bacteria</taxon>
        <taxon>Bacillati</taxon>
        <taxon>Actinomycetota</taxon>
        <taxon>Actinomycetes</taxon>
        <taxon>Micrococcales</taxon>
        <taxon>Microbacteriaceae</taxon>
        <taxon>Microbacterium</taxon>
    </lineage>
</organism>
<name>A0A367Y7K5_9MICO</name>
<sequence length="77" mass="8059">MALAAGLIAFVVLFLIPGGPLSYLLAAAVGLVAVLIGHRAILRRGPMLWAAIVGLVMSYFELVVAGGLLAVRLMRML</sequence>
<accession>A0A367Y7K5</accession>
<dbReference type="Proteomes" id="UP000253508">
    <property type="component" value="Unassembled WGS sequence"/>
</dbReference>
<dbReference type="AlphaFoldDB" id="A0A367Y7K5"/>
<keyword evidence="3" id="KW-1185">Reference proteome</keyword>
<keyword evidence="1" id="KW-1133">Transmembrane helix</keyword>
<evidence type="ECO:0000313" key="3">
    <source>
        <dbReference type="Proteomes" id="UP000253508"/>
    </source>
</evidence>
<feature type="transmembrane region" description="Helical" evidence="1">
    <location>
        <begin position="6"/>
        <end position="36"/>
    </location>
</feature>
<comment type="caution">
    <text evidence="2">The sequence shown here is derived from an EMBL/GenBank/DDBJ whole genome shotgun (WGS) entry which is preliminary data.</text>
</comment>
<proteinExistence type="predicted"/>
<reference evidence="2 3" key="1">
    <citation type="submission" date="2018-07" db="EMBL/GenBank/DDBJ databases">
        <title>Microbacterium endoborsara sp. nov., a novel actinobacterium isolated from Borszczowia aralocaspica.</title>
        <authorList>
            <person name="An D."/>
        </authorList>
    </citation>
    <scope>NUCLEOTIDE SEQUENCE [LARGE SCALE GENOMIC DNA]</scope>
    <source>
        <strain evidence="2 3">C1.15228</strain>
    </source>
</reference>
<evidence type="ECO:0000313" key="2">
    <source>
        <dbReference type="EMBL" id="RCK61835.1"/>
    </source>
</evidence>
<gene>
    <name evidence="2" type="ORF">DTO57_04245</name>
</gene>
<feature type="transmembrane region" description="Helical" evidence="1">
    <location>
        <begin position="48"/>
        <end position="71"/>
    </location>
</feature>
<evidence type="ECO:0000256" key="1">
    <source>
        <dbReference type="SAM" id="Phobius"/>
    </source>
</evidence>